<dbReference type="Pfam" id="PF17131">
    <property type="entry name" value="LolA_like"/>
    <property type="match status" value="1"/>
</dbReference>
<reference evidence="2 3" key="1">
    <citation type="journal article" date="2016" name="Nat. Commun.">
        <title>Thousands of microbial genomes shed light on interconnected biogeochemical processes in an aquifer system.</title>
        <authorList>
            <person name="Anantharaman K."/>
            <person name="Brown C.T."/>
            <person name="Hug L.A."/>
            <person name="Sharon I."/>
            <person name="Castelle C.J."/>
            <person name="Probst A.J."/>
            <person name="Thomas B.C."/>
            <person name="Singh A."/>
            <person name="Wilkins M.J."/>
            <person name="Karaoz U."/>
            <person name="Brodie E.L."/>
            <person name="Williams K.H."/>
            <person name="Hubbard S.S."/>
            <person name="Banfield J.F."/>
        </authorList>
    </citation>
    <scope>NUCLEOTIDE SEQUENCE [LARGE SCALE GENOMIC DNA]</scope>
</reference>
<dbReference type="InterPro" id="IPR033399">
    <property type="entry name" value="TP_0789-like"/>
</dbReference>
<protein>
    <recommendedName>
        <fullName evidence="1">Uncharacterized protein TP-0789 domain-containing protein</fullName>
    </recommendedName>
</protein>
<dbReference type="SUPFAM" id="SSF89392">
    <property type="entry name" value="Prokaryotic lipoproteins and lipoprotein localization factors"/>
    <property type="match status" value="1"/>
</dbReference>
<dbReference type="PANTHER" id="PTHR37507:SF2">
    <property type="entry name" value="SPORULATION PROTEIN YDCC"/>
    <property type="match status" value="1"/>
</dbReference>
<evidence type="ECO:0000259" key="1">
    <source>
        <dbReference type="Pfam" id="PF17131"/>
    </source>
</evidence>
<proteinExistence type="predicted"/>
<dbReference type="EMBL" id="MEUM01000145">
    <property type="protein sequence ID" value="OGC39180.1"/>
    <property type="molecule type" value="Genomic_DNA"/>
</dbReference>
<dbReference type="InterPro" id="IPR029046">
    <property type="entry name" value="LolA/LolB/LppX"/>
</dbReference>
<dbReference type="AlphaFoldDB" id="A0A1F4U2W3"/>
<dbReference type="PANTHER" id="PTHR37507">
    <property type="entry name" value="SPORULATION PROTEIN YDCC"/>
    <property type="match status" value="1"/>
</dbReference>
<dbReference type="InterPro" id="IPR052944">
    <property type="entry name" value="Sporulation_related"/>
</dbReference>
<dbReference type="CDD" id="cd16329">
    <property type="entry name" value="LolA_like"/>
    <property type="match status" value="1"/>
</dbReference>
<comment type="caution">
    <text evidence="2">The sequence shown here is derived from an EMBL/GenBank/DDBJ whole genome shotgun (WGS) entry which is preliminary data.</text>
</comment>
<accession>A0A1F4U2W3</accession>
<feature type="non-terminal residue" evidence="2">
    <location>
        <position position="1"/>
    </location>
</feature>
<feature type="domain" description="Uncharacterized protein TP-0789" evidence="1">
    <location>
        <begin position="47"/>
        <end position="228"/>
    </location>
</feature>
<dbReference type="Gene3D" id="2.50.20.10">
    <property type="entry name" value="Lipoprotein localisation LolA/LolB/LppX"/>
    <property type="match status" value="1"/>
</dbReference>
<evidence type="ECO:0000313" key="2">
    <source>
        <dbReference type="EMBL" id="OGC39180.1"/>
    </source>
</evidence>
<sequence>LYALTAEEIINKIDDNRVFNTIEYTATMIISIGSQVREKTFEGYARGDDHAYMEFIAPERDKGTRFLKLSDEMYIYIPDVGKPTRIAGHMLRQNMMGSDFSYDDFTGNERLIDQYDIVLTGSDTVNEQDCHVLELTAKVEEINYAKQKVWVIKKTYRPVKTELYAKSGKLMKELNVLESRKIAGRDLPVRIRMVNKLRKDTYTELVFDAIKLDTPIPDKYFSIGYLERK</sequence>
<organism evidence="2 3">
    <name type="scientific">candidate division WOR-3 bacterium RBG_13_43_14</name>
    <dbReference type="NCBI Taxonomy" id="1802590"/>
    <lineage>
        <taxon>Bacteria</taxon>
        <taxon>Bacteria division WOR-3</taxon>
    </lineage>
</organism>
<gene>
    <name evidence="2" type="ORF">A2Y85_02140</name>
</gene>
<evidence type="ECO:0000313" key="3">
    <source>
        <dbReference type="Proteomes" id="UP000177025"/>
    </source>
</evidence>
<name>A0A1F4U2W3_UNCW3</name>
<dbReference type="Proteomes" id="UP000177025">
    <property type="component" value="Unassembled WGS sequence"/>
</dbReference>